<evidence type="ECO:0000313" key="2">
    <source>
        <dbReference type="EMBL" id="AVR45950.1"/>
    </source>
</evidence>
<dbReference type="Proteomes" id="UP000241507">
    <property type="component" value="Chromosome"/>
</dbReference>
<dbReference type="EMBL" id="CP028136">
    <property type="protein sequence ID" value="AVR45950.1"/>
    <property type="molecule type" value="Genomic_DNA"/>
</dbReference>
<evidence type="ECO:0000313" key="3">
    <source>
        <dbReference type="Proteomes" id="UP000241507"/>
    </source>
</evidence>
<protein>
    <recommendedName>
        <fullName evidence="1">Methyltransferase type 11 domain-containing protein</fullName>
    </recommendedName>
</protein>
<keyword evidence="3" id="KW-1185">Reference proteome</keyword>
<dbReference type="SUPFAM" id="SSF53335">
    <property type="entry name" value="S-adenosyl-L-methionine-dependent methyltransferases"/>
    <property type="match status" value="1"/>
</dbReference>
<feature type="domain" description="Methyltransferase type 11" evidence="1">
    <location>
        <begin position="29"/>
        <end position="118"/>
    </location>
</feature>
<reference evidence="3" key="1">
    <citation type="submission" date="2018-03" db="EMBL/GenBank/DDBJ databases">
        <title>Gramella fulva sp. nov., isolated from a dry surface of tidal flat.</title>
        <authorList>
            <person name="Hwang S.H."/>
            <person name="Hwang W.M."/>
            <person name="Kang K."/>
            <person name="Ahn T.-Y."/>
        </authorList>
    </citation>
    <scope>NUCLEOTIDE SEQUENCE [LARGE SCALE GENOMIC DNA]</scope>
    <source>
        <strain evidence="3">SH35</strain>
    </source>
</reference>
<dbReference type="CDD" id="cd02440">
    <property type="entry name" value="AdoMet_MTases"/>
    <property type="match status" value="1"/>
</dbReference>
<proteinExistence type="predicted"/>
<dbReference type="RefSeq" id="WP_107012725.1">
    <property type="nucleotide sequence ID" value="NZ_CP028136.1"/>
</dbReference>
<name>A0A2R3Z6R4_9FLAO</name>
<dbReference type="InterPro" id="IPR013216">
    <property type="entry name" value="Methyltransf_11"/>
</dbReference>
<dbReference type="PANTHER" id="PTHR43591">
    <property type="entry name" value="METHYLTRANSFERASE"/>
    <property type="match status" value="1"/>
</dbReference>
<dbReference type="InterPro" id="IPR029063">
    <property type="entry name" value="SAM-dependent_MTases_sf"/>
</dbReference>
<accession>A0A2R3Z6R4</accession>
<sequence>MIDSRYITLKREPFFQIAKNLIKESYRVLDIGPGDGEFAFYCNKEDIYLFDRNEKTVKHLKKKYKNVFLGELPKLPFDSQFFDVIHISHVIEHLYPHQLYESLNEMNRCCKPGGFIIISTPLLWHGFYNDLSHIRPYNPMVIEKYLCRQSNNNFSRKNISHDFTVERIEYRYIEKPEDLNLYKFTKIGWLLKRIWIFCRRRLFKKYIKTGYTIVLRKESNNT</sequence>
<dbReference type="GO" id="GO:0008757">
    <property type="term" value="F:S-adenosylmethionine-dependent methyltransferase activity"/>
    <property type="evidence" value="ECO:0007669"/>
    <property type="project" value="InterPro"/>
</dbReference>
<gene>
    <name evidence="2" type="ORF">C7S20_12180</name>
</gene>
<dbReference type="Pfam" id="PF08241">
    <property type="entry name" value="Methyltransf_11"/>
    <property type="match status" value="1"/>
</dbReference>
<dbReference type="Gene3D" id="3.40.50.150">
    <property type="entry name" value="Vaccinia Virus protein VP39"/>
    <property type="match status" value="1"/>
</dbReference>
<dbReference type="KEGG" id="grs:C7S20_12180"/>
<evidence type="ECO:0000259" key="1">
    <source>
        <dbReference type="Pfam" id="PF08241"/>
    </source>
</evidence>
<organism evidence="2 3">
    <name type="scientific">Christiangramia fulva</name>
    <dbReference type="NCBI Taxonomy" id="2126553"/>
    <lineage>
        <taxon>Bacteria</taxon>
        <taxon>Pseudomonadati</taxon>
        <taxon>Bacteroidota</taxon>
        <taxon>Flavobacteriia</taxon>
        <taxon>Flavobacteriales</taxon>
        <taxon>Flavobacteriaceae</taxon>
        <taxon>Christiangramia</taxon>
    </lineage>
</organism>
<dbReference type="OrthoDB" id="3896938at2"/>
<dbReference type="AlphaFoldDB" id="A0A2R3Z6R4"/>